<proteinExistence type="predicted"/>
<organism evidence="2 3">
    <name type="scientific">Pseudomonas syringae pv. actinidiae ICMP 19096</name>
    <dbReference type="NCBI Taxonomy" id="1194405"/>
    <lineage>
        <taxon>Bacteria</taxon>
        <taxon>Pseudomonadati</taxon>
        <taxon>Pseudomonadota</taxon>
        <taxon>Gammaproteobacteria</taxon>
        <taxon>Pseudomonadales</taxon>
        <taxon>Pseudomonadaceae</taxon>
        <taxon>Pseudomonas</taxon>
        <taxon>Pseudomonas syringae</taxon>
    </lineage>
</organism>
<name>A0A656JPD6_PSESF</name>
<comment type="caution">
    <text evidence="2">The sequence shown here is derived from an EMBL/GenBank/DDBJ whole genome shotgun (WGS) entry which is preliminary data.</text>
</comment>
<evidence type="ECO:0000313" key="2">
    <source>
        <dbReference type="EMBL" id="EPN42285.1"/>
    </source>
</evidence>
<evidence type="ECO:0000259" key="1">
    <source>
        <dbReference type="Pfam" id="PF08878"/>
    </source>
</evidence>
<protein>
    <recommendedName>
        <fullName evidence="1">Anti-bacteriophage protein A/HamA C-terminal domain-containing protein</fullName>
    </recommendedName>
</protein>
<dbReference type="EMBL" id="AOKF01003028">
    <property type="protein sequence ID" value="EPN42285.1"/>
    <property type="molecule type" value="Genomic_DNA"/>
</dbReference>
<sequence>MEKDVSMPWSGEHLKWLINTNKKITTACGKKVDVYKFNYDLMDEPTMSAWARHFRNHYCDDSTIDMIKSPDLSRSEYLLTLKFPSGKKKPGPSIRAGDFAEILVADYLHFLRSFYIPKTRYDRKIIANESSKGSDIIGFKQKVSTHERDDELIIFEVKAKASKSKPVNLLQVAINHSIKDEARIADSLNAIKQRLIDRQNYDEAAIVTRFQLGTDRPYKRIYGAGAVITSDSYDPSLISLSDSSEHPGKDGLELLVISGPTLMALVHALYKRASDEA</sequence>
<dbReference type="InterPro" id="IPR014976">
    <property type="entry name" value="AbpA_HamA_C"/>
</dbReference>
<reference evidence="2 3" key="1">
    <citation type="journal article" date="2013" name="PLoS Pathog.">
        <title>Genomic analysis of the Kiwifruit pathogen Pseudomonas syringae pv. actinidiae provides insight into the origins of an emergent plant disease.</title>
        <authorList>
            <person name="McCann H.C."/>
            <person name="Rikkerink E.H."/>
            <person name="Bertels F."/>
            <person name="Fiers M."/>
            <person name="Lu A."/>
            <person name="Rees-George J."/>
            <person name="Andersen M.T."/>
            <person name="Gleave A.P."/>
            <person name="Haubold B."/>
            <person name="Wohlers M.W."/>
            <person name="Guttman D.S."/>
            <person name="Wang P.W."/>
            <person name="Straub C."/>
            <person name="Vanneste J.L."/>
            <person name="Rainey P.B."/>
            <person name="Templeton M.D."/>
        </authorList>
    </citation>
    <scope>NUCLEOTIDE SEQUENCE [LARGE SCALE GENOMIC DNA]</scope>
    <source>
        <strain evidence="2 3">ICMP 19096</strain>
    </source>
</reference>
<feature type="domain" description="Anti-bacteriophage protein A/HamA C-terminal" evidence="1">
    <location>
        <begin position="14"/>
        <end position="273"/>
    </location>
</feature>
<dbReference type="Proteomes" id="UP000018849">
    <property type="component" value="Unassembled WGS sequence"/>
</dbReference>
<gene>
    <name evidence="2" type="ORF">A245_35275</name>
</gene>
<dbReference type="AlphaFoldDB" id="A0A656JPD6"/>
<accession>A0A656JPD6</accession>
<dbReference type="Pfam" id="PF08878">
    <property type="entry name" value="HamA"/>
    <property type="match status" value="1"/>
</dbReference>
<evidence type="ECO:0000313" key="3">
    <source>
        <dbReference type="Proteomes" id="UP000018849"/>
    </source>
</evidence>